<reference evidence="1 2" key="1">
    <citation type="submission" date="2024-07" db="EMBL/GenBank/DDBJ databases">
        <title>Uliginosibacterium flavum JJ3220;KACC:17644.</title>
        <authorList>
            <person name="Kim M.K."/>
        </authorList>
    </citation>
    <scope>NUCLEOTIDE SEQUENCE [LARGE SCALE GENOMIC DNA]</scope>
    <source>
        <strain evidence="1 2">KACC:17644</strain>
    </source>
</reference>
<dbReference type="Pfam" id="PF06299">
    <property type="entry name" value="DUF1045"/>
    <property type="match status" value="1"/>
</dbReference>
<proteinExistence type="predicted"/>
<gene>
    <name evidence="1" type="ORF">ABXR19_11755</name>
</gene>
<dbReference type="Proteomes" id="UP001549691">
    <property type="component" value="Unassembled WGS sequence"/>
</dbReference>
<sequence length="240" mass="26330">MAEPRYAVHYAPPEDCALAQASARWLGRDAFSGELFEQPAFGAISPARLAELTASPRRYGLHGTLKPPISLRAGRTLAEFDQAVAALAARQEAFSFEVEIAQLSKFLAWRPLTEAARISAVAAACVTELDEFRAPAGETELVRRRAAGLSEQQELMLQRWGYPYVLDEFRFHLTLSESLQGEEARQMLAMLKAGGAGLAIGPLRFDSLVMLMEPAPGADFRAIARYGFDGSVRRYPGWPA</sequence>
<organism evidence="1 2">
    <name type="scientific">Uliginosibacterium flavum</name>
    <dbReference type="NCBI Taxonomy" id="1396831"/>
    <lineage>
        <taxon>Bacteria</taxon>
        <taxon>Pseudomonadati</taxon>
        <taxon>Pseudomonadota</taxon>
        <taxon>Betaproteobacteria</taxon>
        <taxon>Rhodocyclales</taxon>
        <taxon>Zoogloeaceae</taxon>
        <taxon>Uliginosibacterium</taxon>
    </lineage>
</organism>
<protein>
    <submittedName>
        <fullName evidence="1">DUF1045 domain-containing protein</fullName>
    </submittedName>
</protein>
<evidence type="ECO:0000313" key="1">
    <source>
        <dbReference type="EMBL" id="MET7014866.1"/>
    </source>
</evidence>
<keyword evidence="2" id="KW-1185">Reference proteome</keyword>
<dbReference type="InterPro" id="IPR009389">
    <property type="entry name" value="DUF1045"/>
</dbReference>
<dbReference type="PIRSF" id="PIRSF033328">
    <property type="entry name" value="Phest_Mll4975"/>
    <property type="match status" value="1"/>
</dbReference>
<evidence type="ECO:0000313" key="2">
    <source>
        <dbReference type="Proteomes" id="UP001549691"/>
    </source>
</evidence>
<comment type="caution">
    <text evidence="1">The sequence shown here is derived from an EMBL/GenBank/DDBJ whole genome shotgun (WGS) entry which is preliminary data.</text>
</comment>
<dbReference type="EMBL" id="JBEWZI010000011">
    <property type="protein sequence ID" value="MET7014866.1"/>
    <property type="molecule type" value="Genomic_DNA"/>
</dbReference>
<accession>A0ABV2TLS2</accession>
<dbReference type="RefSeq" id="WP_354601325.1">
    <property type="nucleotide sequence ID" value="NZ_JBEWZI010000011.1"/>
</dbReference>
<name>A0ABV2TLS2_9RHOO</name>